<gene>
    <name evidence="11" type="ORF">HK415_11205</name>
</gene>
<evidence type="ECO:0000256" key="2">
    <source>
        <dbReference type="ARBA" id="ARBA00022448"/>
    </source>
</evidence>
<organism evidence="11 12">
    <name type="scientific">Ramlibacter montanisoli</name>
    <dbReference type="NCBI Taxonomy" id="2732512"/>
    <lineage>
        <taxon>Bacteria</taxon>
        <taxon>Pseudomonadati</taxon>
        <taxon>Pseudomonadota</taxon>
        <taxon>Betaproteobacteria</taxon>
        <taxon>Burkholderiales</taxon>
        <taxon>Comamonadaceae</taxon>
        <taxon>Ramlibacter</taxon>
    </lineage>
</organism>
<keyword evidence="2 9" id="KW-0813">Transport</keyword>
<evidence type="ECO:0000256" key="8">
    <source>
        <dbReference type="ARBA" id="ARBA00038436"/>
    </source>
</evidence>
<dbReference type="Pfam" id="PF04290">
    <property type="entry name" value="DctQ"/>
    <property type="match status" value="1"/>
</dbReference>
<sequence length="140" mass="15941">MVLIVPVTMQIVSRYTDLIPPYIWTEELARFLFIWMIMIGAMVGVREMAHFNVDIWRQPSPRMNAALNLVTHLCTLVFALVFVVAGVEFTRFALYRISELAELPLWTIHVAWPLTGLAWIVFLGEQVADEIGVLTGRLPA</sequence>
<keyword evidence="12" id="KW-1185">Reference proteome</keyword>
<dbReference type="PANTHER" id="PTHR35011">
    <property type="entry name" value="2,3-DIKETO-L-GULONATE TRAP TRANSPORTER SMALL PERMEASE PROTEIN YIAM"/>
    <property type="match status" value="1"/>
</dbReference>
<feature type="domain" description="Tripartite ATP-independent periplasmic transporters DctQ component" evidence="10">
    <location>
        <begin position="3"/>
        <end position="129"/>
    </location>
</feature>
<evidence type="ECO:0000256" key="3">
    <source>
        <dbReference type="ARBA" id="ARBA00022475"/>
    </source>
</evidence>
<evidence type="ECO:0000313" key="12">
    <source>
        <dbReference type="Proteomes" id="UP000552954"/>
    </source>
</evidence>
<keyword evidence="4 9" id="KW-0997">Cell inner membrane</keyword>
<evidence type="ECO:0000256" key="1">
    <source>
        <dbReference type="ARBA" id="ARBA00004429"/>
    </source>
</evidence>
<evidence type="ECO:0000256" key="5">
    <source>
        <dbReference type="ARBA" id="ARBA00022692"/>
    </source>
</evidence>
<dbReference type="InterPro" id="IPR055348">
    <property type="entry name" value="DctQ"/>
</dbReference>
<name>A0A849K5C9_9BURK</name>
<comment type="subcellular location">
    <subcellularLocation>
        <location evidence="1 9">Cell inner membrane</location>
        <topology evidence="1 9">Multi-pass membrane protein</topology>
    </subcellularLocation>
</comment>
<keyword evidence="7 9" id="KW-0472">Membrane</keyword>
<keyword evidence="5 9" id="KW-0812">Transmembrane</keyword>
<reference evidence="11 12" key="1">
    <citation type="submission" date="2020-05" db="EMBL/GenBank/DDBJ databases">
        <authorList>
            <person name="Khan S.A."/>
            <person name="Jeon C.O."/>
            <person name="Chun B.H."/>
        </authorList>
    </citation>
    <scope>NUCLEOTIDE SEQUENCE [LARGE SCALE GENOMIC DNA]</scope>
    <source>
        <strain evidence="11 12">B156</strain>
    </source>
</reference>
<feature type="transmembrane region" description="Helical" evidence="9">
    <location>
        <begin position="28"/>
        <end position="45"/>
    </location>
</feature>
<comment type="caution">
    <text evidence="9">Lacks conserved residue(s) required for the propagation of feature annotation.</text>
</comment>
<dbReference type="PANTHER" id="PTHR35011:SF2">
    <property type="entry name" value="2,3-DIKETO-L-GULONATE TRAP TRANSPORTER SMALL PERMEASE PROTEIN YIAM"/>
    <property type="match status" value="1"/>
</dbReference>
<dbReference type="InterPro" id="IPR007387">
    <property type="entry name" value="TRAP_DctQ"/>
</dbReference>
<proteinExistence type="inferred from homology"/>
<evidence type="ECO:0000313" key="11">
    <source>
        <dbReference type="EMBL" id="NNU43598.1"/>
    </source>
</evidence>
<reference evidence="11 12" key="2">
    <citation type="submission" date="2020-06" db="EMBL/GenBank/DDBJ databases">
        <title>Ramlibacter rhizophilus sp. nov., isolated from rhizosphere soil of national flower Mugunghwa from South Korea.</title>
        <authorList>
            <person name="Zheng-Fei Y."/>
            <person name="Huan T."/>
        </authorList>
    </citation>
    <scope>NUCLEOTIDE SEQUENCE [LARGE SCALE GENOMIC DNA]</scope>
    <source>
        <strain evidence="11 12">B156</strain>
    </source>
</reference>
<dbReference type="GO" id="GO:0015740">
    <property type="term" value="P:C4-dicarboxylate transport"/>
    <property type="evidence" value="ECO:0007669"/>
    <property type="project" value="TreeGrafter"/>
</dbReference>
<evidence type="ECO:0000256" key="7">
    <source>
        <dbReference type="ARBA" id="ARBA00023136"/>
    </source>
</evidence>
<evidence type="ECO:0000256" key="6">
    <source>
        <dbReference type="ARBA" id="ARBA00022989"/>
    </source>
</evidence>
<dbReference type="AlphaFoldDB" id="A0A849K5C9"/>
<evidence type="ECO:0000256" key="4">
    <source>
        <dbReference type="ARBA" id="ARBA00022519"/>
    </source>
</evidence>
<keyword evidence="3" id="KW-1003">Cell membrane</keyword>
<feature type="transmembrane region" description="Helical" evidence="9">
    <location>
        <begin position="105"/>
        <end position="124"/>
    </location>
</feature>
<feature type="transmembrane region" description="Helical" evidence="9">
    <location>
        <begin position="66"/>
        <end position="85"/>
    </location>
</feature>
<protein>
    <recommendedName>
        <fullName evidence="9">TRAP transporter small permease protein</fullName>
    </recommendedName>
</protein>
<accession>A0A849K5C9</accession>
<comment type="function">
    <text evidence="9">Part of the tripartite ATP-independent periplasmic (TRAP) transport system.</text>
</comment>
<dbReference type="GO" id="GO:0005886">
    <property type="term" value="C:plasma membrane"/>
    <property type="evidence" value="ECO:0007669"/>
    <property type="project" value="UniProtKB-SubCell"/>
</dbReference>
<comment type="similarity">
    <text evidence="8 9">Belongs to the TRAP transporter small permease family.</text>
</comment>
<evidence type="ECO:0000256" key="9">
    <source>
        <dbReference type="RuleBase" id="RU369079"/>
    </source>
</evidence>
<evidence type="ECO:0000259" key="10">
    <source>
        <dbReference type="Pfam" id="PF04290"/>
    </source>
</evidence>
<dbReference type="GO" id="GO:0022857">
    <property type="term" value="F:transmembrane transporter activity"/>
    <property type="evidence" value="ECO:0007669"/>
    <property type="project" value="UniProtKB-UniRule"/>
</dbReference>
<comment type="subunit">
    <text evidence="9">The complex comprises the extracytoplasmic solute receptor protein and the two transmembrane proteins.</text>
</comment>
<dbReference type="EMBL" id="JABFCS010000001">
    <property type="protein sequence ID" value="NNU43598.1"/>
    <property type="molecule type" value="Genomic_DNA"/>
</dbReference>
<keyword evidence="6 9" id="KW-1133">Transmembrane helix</keyword>
<dbReference type="Proteomes" id="UP000552954">
    <property type="component" value="Unassembled WGS sequence"/>
</dbReference>
<comment type="caution">
    <text evidence="11">The sequence shown here is derived from an EMBL/GenBank/DDBJ whole genome shotgun (WGS) entry which is preliminary data.</text>
</comment>